<dbReference type="Proteomes" id="UP001597260">
    <property type="component" value="Unassembled WGS sequence"/>
</dbReference>
<dbReference type="InterPro" id="IPR010982">
    <property type="entry name" value="Lambda_DNA-bd_dom_sf"/>
</dbReference>
<reference evidence="3" key="1">
    <citation type="journal article" date="2019" name="Int. J. Syst. Evol. Microbiol.">
        <title>The Global Catalogue of Microorganisms (GCM) 10K type strain sequencing project: providing services to taxonomists for standard genome sequencing and annotation.</title>
        <authorList>
            <consortium name="The Broad Institute Genomics Platform"/>
            <consortium name="The Broad Institute Genome Sequencing Center for Infectious Disease"/>
            <person name="Wu L."/>
            <person name="Ma J."/>
        </authorList>
    </citation>
    <scope>NUCLEOTIDE SEQUENCE [LARGE SCALE GENOMIC DNA]</scope>
    <source>
        <strain evidence="3">JCM 31037</strain>
    </source>
</reference>
<dbReference type="Pfam" id="PF13560">
    <property type="entry name" value="HTH_31"/>
    <property type="match status" value="1"/>
</dbReference>
<gene>
    <name evidence="2" type="ORF">ACFQ4H_07970</name>
</gene>
<dbReference type="SMART" id="SM00530">
    <property type="entry name" value="HTH_XRE"/>
    <property type="match status" value="1"/>
</dbReference>
<dbReference type="RefSeq" id="WP_377568709.1">
    <property type="nucleotide sequence ID" value="NZ_JBHTMP010000009.1"/>
</dbReference>
<comment type="caution">
    <text evidence="2">The sequence shown here is derived from an EMBL/GenBank/DDBJ whole genome shotgun (WGS) entry which is preliminary data.</text>
</comment>
<dbReference type="InterPro" id="IPR001387">
    <property type="entry name" value="Cro/C1-type_HTH"/>
</dbReference>
<accession>A0ABW3Y998</accession>
<dbReference type="EMBL" id="JBHTMP010000009">
    <property type="protein sequence ID" value="MFD1321022.1"/>
    <property type="molecule type" value="Genomic_DNA"/>
</dbReference>
<name>A0ABW3Y998_9ACTN</name>
<sequence length="404" mass="44281">MHNSDQVGLTVGQRIKLHRERAGKTRAVLGGLVGRSAEWVKAVETGRLLPPRLTMLNQLAKALKVEVWTIIDTEQPTTQALGPGHAYLPAVREALNRWPIASAGQPEPLEHMRARLATAWRARHAAPDHRTVIGNLLPALIRDAQTAIKAYAGREQREAHAILADVMGLSQMFVAHQPAGDLVWRVVDRAILAAQESENPIALAGAIWFAGQAHRDAGDWDTATAITLDALHILRPQVPDASDELLAMWGALHAEVGLTAARAGEAGRAWHYLDIASGVARKLPADFYQKWTSFSRVIMDPHAVTVEVELRKGGHALRAAEKVNPDAIPSRPRRARHLIEVARSHHLRRDEQSVVGTLTQAYETAPETIRYNVHARAIVSDMLDGTAAQRRRVSDLAARVGLLV</sequence>
<dbReference type="Gene3D" id="1.10.260.40">
    <property type="entry name" value="lambda repressor-like DNA-binding domains"/>
    <property type="match status" value="1"/>
</dbReference>
<feature type="domain" description="HTH cro/C1-type" evidence="1">
    <location>
        <begin position="14"/>
        <end position="70"/>
    </location>
</feature>
<keyword evidence="3" id="KW-1185">Reference proteome</keyword>
<evidence type="ECO:0000313" key="3">
    <source>
        <dbReference type="Proteomes" id="UP001597260"/>
    </source>
</evidence>
<evidence type="ECO:0000313" key="2">
    <source>
        <dbReference type="EMBL" id="MFD1321022.1"/>
    </source>
</evidence>
<protein>
    <submittedName>
        <fullName evidence="2">Multiprotein-bridging factor 1 family protein</fullName>
    </submittedName>
</protein>
<organism evidence="2 3">
    <name type="scientific">Micromonospora sonneratiae</name>
    <dbReference type="NCBI Taxonomy" id="1184706"/>
    <lineage>
        <taxon>Bacteria</taxon>
        <taxon>Bacillati</taxon>
        <taxon>Actinomycetota</taxon>
        <taxon>Actinomycetes</taxon>
        <taxon>Micromonosporales</taxon>
        <taxon>Micromonosporaceae</taxon>
        <taxon>Micromonospora</taxon>
    </lineage>
</organism>
<dbReference type="SUPFAM" id="SSF47413">
    <property type="entry name" value="lambda repressor-like DNA-binding domains"/>
    <property type="match status" value="1"/>
</dbReference>
<proteinExistence type="predicted"/>
<evidence type="ECO:0000259" key="1">
    <source>
        <dbReference type="SMART" id="SM00530"/>
    </source>
</evidence>
<dbReference type="CDD" id="cd00093">
    <property type="entry name" value="HTH_XRE"/>
    <property type="match status" value="1"/>
</dbReference>